<accession>A0A250X725</accession>
<proteinExistence type="predicted"/>
<dbReference type="AlphaFoldDB" id="A0A250X725"/>
<dbReference type="EMBL" id="BEGY01000034">
    <property type="protein sequence ID" value="GAX78692.1"/>
    <property type="molecule type" value="Genomic_DNA"/>
</dbReference>
<sequence>MKLPVGYVSGEGVKKASGYGGYGQKLLEKFGWEKGQGLGLRKDGIKDAIEVKKKEDTLGVGVDKGPSWDWNLKYWEAAYDSAVQKVQHAQDSGSDSDSDSDSSSSDDEEVVKKVQVVQNRDGTLATASAEELKIAAQLAKDPWGRWGGRGGKMARIKEQEAAEAASMRQKLGLPATADSAVGTTSVDKAHGSCAASGEKLGNGSIPPPAKRGIIVVLSIKDDPSRKVFEFKPTPSTGWWGALYFRSVGSMGDLEKDLNKEGDELEDEVEGKGHAAPSGRSNKRQAFDEGDQEALYMRAHDLQRVGKRGLGKSDTLKIAGGKWEGTKKTFDNDTVLKEGSVKDALQALGDHQGDLTSDIAEKKKKKKKAKNTIKVVMREEEKAECGVQGTSDERVGMVESASGCRSQASKKSEVSKESRQWLKVAKRLIKNAPEGRLSARQLLKQLQKGPDAILRYLPETVGHLKKKLKSLKRLEIDGKFIKFSLSL</sequence>
<dbReference type="Pfam" id="PF01585">
    <property type="entry name" value="G-patch"/>
    <property type="match status" value="1"/>
</dbReference>
<name>A0A250X725_9CHLO</name>
<dbReference type="GO" id="GO:0003676">
    <property type="term" value="F:nucleic acid binding"/>
    <property type="evidence" value="ECO:0007669"/>
    <property type="project" value="InterPro"/>
</dbReference>
<comment type="caution">
    <text evidence="3">The sequence shown here is derived from an EMBL/GenBank/DDBJ whole genome shotgun (WGS) entry which is preliminary data.</text>
</comment>
<organism evidence="3 4">
    <name type="scientific">Chlamydomonas eustigma</name>
    <dbReference type="NCBI Taxonomy" id="1157962"/>
    <lineage>
        <taxon>Eukaryota</taxon>
        <taxon>Viridiplantae</taxon>
        <taxon>Chlorophyta</taxon>
        <taxon>core chlorophytes</taxon>
        <taxon>Chlorophyceae</taxon>
        <taxon>CS clade</taxon>
        <taxon>Chlamydomonadales</taxon>
        <taxon>Chlamydomonadaceae</taxon>
        <taxon>Chlamydomonas</taxon>
    </lineage>
</organism>
<dbReference type="PROSITE" id="PS50174">
    <property type="entry name" value="G_PATCH"/>
    <property type="match status" value="1"/>
</dbReference>
<gene>
    <name evidence="3" type="ORF">CEUSTIGMA_g6130.t1</name>
</gene>
<evidence type="ECO:0000256" key="1">
    <source>
        <dbReference type="SAM" id="MobiDB-lite"/>
    </source>
</evidence>
<dbReference type="Proteomes" id="UP000232323">
    <property type="component" value="Unassembled WGS sequence"/>
</dbReference>
<feature type="region of interest" description="Disordered" evidence="1">
    <location>
        <begin position="254"/>
        <end position="291"/>
    </location>
</feature>
<dbReference type="STRING" id="1157962.A0A250X725"/>
<dbReference type="InterPro" id="IPR050656">
    <property type="entry name" value="PINX1"/>
</dbReference>
<protein>
    <recommendedName>
        <fullName evidence="2">G-patch domain-containing protein</fullName>
    </recommendedName>
</protein>
<dbReference type="InterPro" id="IPR000467">
    <property type="entry name" value="G_patch_dom"/>
</dbReference>
<evidence type="ECO:0000313" key="3">
    <source>
        <dbReference type="EMBL" id="GAX78692.1"/>
    </source>
</evidence>
<dbReference type="PANTHER" id="PTHR23149:SF9">
    <property type="entry name" value="G PATCH DOMAIN-CONTAINING PROTEIN 4"/>
    <property type="match status" value="1"/>
</dbReference>
<keyword evidence="4" id="KW-1185">Reference proteome</keyword>
<evidence type="ECO:0000259" key="2">
    <source>
        <dbReference type="PROSITE" id="PS50174"/>
    </source>
</evidence>
<dbReference type="OrthoDB" id="29523at2759"/>
<reference evidence="3 4" key="1">
    <citation type="submission" date="2017-08" db="EMBL/GenBank/DDBJ databases">
        <title>Acidophilic green algal genome provides insights into adaptation to an acidic environment.</title>
        <authorList>
            <person name="Hirooka S."/>
            <person name="Hirose Y."/>
            <person name="Kanesaki Y."/>
            <person name="Higuchi S."/>
            <person name="Fujiwara T."/>
            <person name="Onuma R."/>
            <person name="Era A."/>
            <person name="Ohbayashi R."/>
            <person name="Uzuka A."/>
            <person name="Nozaki H."/>
            <person name="Yoshikawa H."/>
            <person name="Miyagishima S.Y."/>
        </authorList>
    </citation>
    <scope>NUCLEOTIDE SEQUENCE [LARGE SCALE GENOMIC DNA]</scope>
    <source>
        <strain evidence="3 4">NIES-2499</strain>
    </source>
</reference>
<dbReference type="GO" id="GO:0005730">
    <property type="term" value="C:nucleolus"/>
    <property type="evidence" value="ECO:0007669"/>
    <property type="project" value="TreeGrafter"/>
</dbReference>
<dbReference type="SMART" id="SM00443">
    <property type="entry name" value="G_patch"/>
    <property type="match status" value="1"/>
</dbReference>
<feature type="compositionally biased region" description="Acidic residues" evidence="1">
    <location>
        <begin position="94"/>
        <end position="109"/>
    </location>
</feature>
<dbReference type="PANTHER" id="PTHR23149">
    <property type="entry name" value="G PATCH DOMAIN CONTAINING PROTEIN"/>
    <property type="match status" value="1"/>
</dbReference>
<evidence type="ECO:0000313" key="4">
    <source>
        <dbReference type="Proteomes" id="UP000232323"/>
    </source>
</evidence>
<feature type="region of interest" description="Disordered" evidence="1">
    <location>
        <begin position="85"/>
        <end position="111"/>
    </location>
</feature>
<feature type="domain" description="G-patch" evidence="2">
    <location>
        <begin position="19"/>
        <end position="65"/>
    </location>
</feature>